<feature type="signal peptide" evidence="1">
    <location>
        <begin position="1"/>
        <end position="20"/>
    </location>
</feature>
<reference evidence="3" key="1">
    <citation type="journal article" date="2020" name="Stud. Mycol.">
        <title>101 Dothideomycetes genomes: a test case for predicting lifestyles and emergence of pathogens.</title>
        <authorList>
            <person name="Haridas S."/>
            <person name="Albert R."/>
            <person name="Binder M."/>
            <person name="Bloem J."/>
            <person name="Labutti K."/>
            <person name="Salamov A."/>
            <person name="Andreopoulos B."/>
            <person name="Baker S."/>
            <person name="Barry K."/>
            <person name="Bills G."/>
            <person name="Bluhm B."/>
            <person name="Cannon C."/>
            <person name="Castanera R."/>
            <person name="Culley D."/>
            <person name="Daum C."/>
            <person name="Ezra D."/>
            <person name="Gonzalez J."/>
            <person name="Henrissat B."/>
            <person name="Kuo A."/>
            <person name="Liang C."/>
            <person name="Lipzen A."/>
            <person name="Lutzoni F."/>
            <person name="Magnuson J."/>
            <person name="Mondo S."/>
            <person name="Nolan M."/>
            <person name="Ohm R."/>
            <person name="Pangilinan J."/>
            <person name="Park H.-J."/>
            <person name="Ramirez L."/>
            <person name="Alfaro M."/>
            <person name="Sun H."/>
            <person name="Tritt A."/>
            <person name="Yoshinaga Y."/>
            <person name="Zwiers L.-H."/>
            <person name="Turgeon B."/>
            <person name="Goodwin S."/>
            <person name="Spatafora J."/>
            <person name="Crous P."/>
            <person name="Grigoriev I."/>
        </authorList>
    </citation>
    <scope>NUCLEOTIDE SEQUENCE</scope>
    <source>
        <strain evidence="3">ATCC 16933</strain>
    </source>
</reference>
<dbReference type="EMBL" id="MU001682">
    <property type="protein sequence ID" value="KAF2456896.1"/>
    <property type="molecule type" value="Genomic_DNA"/>
</dbReference>
<name>A0A6A6NYW3_9PEZI</name>
<feature type="domain" description="SGNH hydrolase-type esterase" evidence="2">
    <location>
        <begin position="29"/>
        <end position="211"/>
    </location>
</feature>
<dbReference type="InterPro" id="IPR036514">
    <property type="entry name" value="SGNH_hydro_sf"/>
</dbReference>
<dbReference type="Gene3D" id="3.40.50.1110">
    <property type="entry name" value="SGNH hydrolase"/>
    <property type="match status" value="1"/>
</dbReference>
<keyword evidence="4" id="KW-1185">Reference proteome</keyword>
<dbReference type="PANTHER" id="PTHR30383:SF2">
    <property type="entry name" value="CELLULOSE-BINDING PROTEIN"/>
    <property type="match status" value="1"/>
</dbReference>
<organism evidence="3 4">
    <name type="scientific">Lineolata rhizophorae</name>
    <dbReference type="NCBI Taxonomy" id="578093"/>
    <lineage>
        <taxon>Eukaryota</taxon>
        <taxon>Fungi</taxon>
        <taxon>Dikarya</taxon>
        <taxon>Ascomycota</taxon>
        <taxon>Pezizomycotina</taxon>
        <taxon>Dothideomycetes</taxon>
        <taxon>Dothideomycetes incertae sedis</taxon>
        <taxon>Lineolatales</taxon>
        <taxon>Lineolataceae</taxon>
        <taxon>Lineolata</taxon>
    </lineage>
</organism>
<dbReference type="GO" id="GO:0004622">
    <property type="term" value="F:phosphatidylcholine lysophospholipase activity"/>
    <property type="evidence" value="ECO:0007669"/>
    <property type="project" value="TreeGrafter"/>
</dbReference>
<evidence type="ECO:0000313" key="3">
    <source>
        <dbReference type="EMBL" id="KAF2456896.1"/>
    </source>
</evidence>
<gene>
    <name evidence="3" type="ORF">BDY21DRAFT_287346</name>
</gene>
<accession>A0A6A6NYW3</accession>
<dbReference type="CDD" id="cd01833">
    <property type="entry name" value="XynB_like"/>
    <property type="match status" value="1"/>
</dbReference>
<protein>
    <submittedName>
        <fullName evidence="3">SGNH hydrolase-type esterase domain-containing protein</fullName>
    </submittedName>
</protein>
<dbReference type="Pfam" id="PF13472">
    <property type="entry name" value="Lipase_GDSL_2"/>
    <property type="match status" value="1"/>
</dbReference>
<keyword evidence="3" id="KW-0378">Hydrolase</keyword>
<sequence length="229" mass="24617">MLFSLRCLLWVYTLATIAAAQDAIKIMPLGDSITGSPGCWRALLWQSLESANLSSPIDFVGTLPPQGCGFTYDGENEGHGGILATNIVAQNQLPGWLAQTQPDIVMMHLGTNDVWNNRSPDTILDAFSTMVGQMRDSNADMVILVAQIIPMNPSNCPECGARVEALNQAIPAWAAEQTTVESPVTVVDCFTGFNDATDTVDGVHPNDAGNEKMADCWYQPLVDAIDSLS</sequence>
<evidence type="ECO:0000313" key="4">
    <source>
        <dbReference type="Proteomes" id="UP000799766"/>
    </source>
</evidence>
<feature type="chain" id="PRO_5025484031" evidence="1">
    <location>
        <begin position="21"/>
        <end position="229"/>
    </location>
</feature>
<dbReference type="InterPro" id="IPR013830">
    <property type="entry name" value="SGNH_hydro"/>
</dbReference>
<dbReference type="PANTHER" id="PTHR30383">
    <property type="entry name" value="THIOESTERASE 1/PROTEASE 1/LYSOPHOSPHOLIPASE L1"/>
    <property type="match status" value="1"/>
</dbReference>
<dbReference type="OrthoDB" id="2119228at2759"/>
<dbReference type="InterPro" id="IPR051532">
    <property type="entry name" value="Ester_Hydrolysis_Enzymes"/>
</dbReference>
<dbReference type="SUPFAM" id="SSF52266">
    <property type="entry name" value="SGNH hydrolase"/>
    <property type="match status" value="1"/>
</dbReference>
<keyword evidence="1" id="KW-0732">Signal</keyword>
<evidence type="ECO:0000256" key="1">
    <source>
        <dbReference type="SAM" id="SignalP"/>
    </source>
</evidence>
<proteinExistence type="predicted"/>
<dbReference type="AlphaFoldDB" id="A0A6A6NYW3"/>
<dbReference type="Proteomes" id="UP000799766">
    <property type="component" value="Unassembled WGS sequence"/>
</dbReference>
<evidence type="ECO:0000259" key="2">
    <source>
        <dbReference type="Pfam" id="PF13472"/>
    </source>
</evidence>